<evidence type="ECO:0000256" key="1">
    <source>
        <dbReference type="SAM" id="Phobius"/>
    </source>
</evidence>
<dbReference type="Proteomes" id="UP000295399">
    <property type="component" value="Unassembled WGS sequence"/>
</dbReference>
<accession>A0A4R2PR78</accession>
<sequence>MSGLVQLAIVLVLIIPPIWRVVSRAGFAGPWSLLFLIPVVNLIALWIFAFSDWPAERGRDGV</sequence>
<dbReference type="OrthoDB" id="123194at2"/>
<protein>
    <recommendedName>
        <fullName evidence="4">DUF805 domain-containing protein</fullName>
    </recommendedName>
</protein>
<organism evidence="2 3">
    <name type="scientific">Rhodothalassium salexigens DSM 2132</name>
    <dbReference type="NCBI Taxonomy" id="1188247"/>
    <lineage>
        <taxon>Bacteria</taxon>
        <taxon>Pseudomonadati</taxon>
        <taxon>Pseudomonadota</taxon>
        <taxon>Alphaproteobacteria</taxon>
        <taxon>Rhodothalassiales</taxon>
        <taxon>Rhodothalassiaceae</taxon>
        <taxon>Rhodothalassium</taxon>
    </lineage>
</organism>
<dbReference type="RefSeq" id="WP_132706742.1">
    <property type="nucleotide sequence ID" value="NZ_JACIGF010000001.1"/>
</dbReference>
<dbReference type="EMBL" id="SLXO01000001">
    <property type="protein sequence ID" value="TCP38363.1"/>
    <property type="molecule type" value="Genomic_DNA"/>
</dbReference>
<feature type="transmembrane region" description="Helical" evidence="1">
    <location>
        <begin position="30"/>
        <end position="50"/>
    </location>
</feature>
<gene>
    <name evidence="2" type="ORF">EV659_101263</name>
</gene>
<dbReference type="InParanoid" id="A0A4R2PR78"/>
<evidence type="ECO:0000313" key="2">
    <source>
        <dbReference type="EMBL" id="TCP38363.1"/>
    </source>
</evidence>
<evidence type="ECO:0008006" key="4">
    <source>
        <dbReference type="Google" id="ProtNLM"/>
    </source>
</evidence>
<reference evidence="2 3" key="1">
    <citation type="submission" date="2019-03" db="EMBL/GenBank/DDBJ databases">
        <title>Genomic Encyclopedia of Type Strains, Phase IV (KMG-IV): sequencing the most valuable type-strain genomes for metagenomic binning, comparative biology and taxonomic classification.</title>
        <authorList>
            <person name="Goeker M."/>
        </authorList>
    </citation>
    <scope>NUCLEOTIDE SEQUENCE [LARGE SCALE GENOMIC DNA]</scope>
    <source>
        <strain evidence="2 3">DSM 2132</strain>
    </source>
</reference>
<proteinExistence type="predicted"/>
<keyword evidence="1" id="KW-0472">Membrane</keyword>
<keyword evidence="1" id="KW-1133">Transmembrane helix</keyword>
<keyword evidence="1" id="KW-0812">Transmembrane</keyword>
<comment type="caution">
    <text evidence="2">The sequence shown here is derived from an EMBL/GenBank/DDBJ whole genome shotgun (WGS) entry which is preliminary data.</text>
</comment>
<keyword evidence="3" id="KW-1185">Reference proteome</keyword>
<dbReference type="AlphaFoldDB" id="A0A4R2PR78"/>
<name>A0A4R2PR78_RHOSA</name>
<evidence type="ECO:0000313" key="3">
    <source>
        <dbReference type="Proteomes" id="UP000295399"/>
    </source>
</evidence>